<keyword evidence="2" id="KW-0732">Signal</keyword>
<feature type="chain" id="PRO_5045328810" description="Secreted protein" evidence="2">
    <location>
        <begin position="29"/>
        <end position="133"/>
    </location>
</feature>
<evidence type="ECO:0000256" key="2">
    <source>
        <dbReference type="SAM" id="SignalP"/>
    </source>
</evidence>
<keyword evidence="4" id="KW-1185">Reference proteome</keyword>
<dbReference type="EMBL" id="JARJBB010000003">
    <property type="protein sequence ID" value="MDF3298669.1"/>
    <property type="molecule type" value="Genomic_DNA"/>
</dbReference>
<feature type="region of interest" description="Disordered" evidence="1">
    <location>
        <begin position="26"/>
        <end position="69"/>
    </location>
</feature>
<feature type="signal peptide" evidence="2">
    <location>
        <begin position="1"/>
        <end position="28"/>
    </location>
</feature>
<proteinExistence type="predicted"/>
<sequence>MKSIAKGVAGALLAVGAVMAPLATQASAATAPAAAHRDPSPVRDHTGDHRGDRDFGWLRHGGRDDDRRYDHDGRHDHDGWFDRDRYDRDGWFDRDRYDFRESCRRYDDRYRMTYRYRWDRRHHSWECYPYGRR</sequence>
<evidence type="ECO:0008006" key="5">
    <source>
        <dbReference type="Google" id="ProtNLM"/>
    </source>
</evidence>
<feature type="compositionally biased region" description="Basic and acidic residues" evidence="1">
    <location>
        <begin position="35"/>
        <end position="69"/>
    </location>
</feature>
<evidence type="ECO:0000313" key="3">
    <source>
        <dbReference type="EMBL" id="MDF3298669.1"/>
    </source>
</evidence>
<accession>A0ABT6A209</accession>
<evidence type="ECO:0000256" key="1">
    <source>
        <dbReference type="SAM" id="MobiDB-lite"/>
    </source>
</evidence>
<evidence type="ECO:0000313" key="4">
    <source>
        <dbReference type="Proteomes" id="UP001221150"/>
    </source>
</evidence>
<comment type="caution">
    <text evidence="3">The sequence shown here is derived from an EMBL/GenBank/DDBJ whole genome shotgun (WGS) entry which is preliminary data.</text>
</comment>
<dbReference type="Proteomes" id="UP001221150">
    <property type="component" value="Unassembled WGS sequence"/>
</dbReference>
<dbReference type="RefSeq" id="WP_276108212.1">
    <property type="nucleotide sequence ID" value="NZ_JARJBB010000003.1"/>
</dbReference>
<name>A0ABT6A209_9ACTN</name>
<protein>
    <recommendedName>
        <fullName evidence="5">Secreted protein</fullName>
    </recommendedName>
</protein>
<organism evidence="3 4">
    <name type="scientific">Streptomyces tropicalis</name>
    <dbReference type="NCBI Taxonomy" id="3034234"/>
    <lineage>
        <taxon>Bacteria</taxon>
        <taxon>Bacillati</taxon>
        <taxon>Actinomycetota</taxon>
        <taxon>Actinomycetes</taxon>
        <taxon>Kitasatosporales</taxon>
        <taxon>Streptomycetaceae</taxon>
        <taxon>Streptomyces</taxon>
    </lineage>
</organism>
<reference evidence="3 4" key="1">
    <citation type="submission" date="2023-03" db="EMBL/GenBank/DDBJ databases">
        <title>Draft genome sequence of Streptomyces sp. K1PA1 isolated from peat swamp forest in Thailand.</title>
        <authorList>
            <person name="Klaysubun C."/>
            <person name="Duangmal K."/>
        </authorList>
    </citation>
    <scope>NUCLEOTIDE SEQUENCE [LARGE SCALE GENOMIC DNA]</scope>
    <source>
        <strain evidence="3 4">K1PA1</strain>
    </source>
</reference>
<gene>
    <name evidence="3" type="ORF">P3H78_08475</name>
</gene>